<comment type="caution">
    <text evidence="1">The sequence shown here is derived from an EMBL/GenBank/DDBJ whole genome shotgun (WGS) entry which is preliminary data.</text>
</comment>
<evidence type="ECO:0000313" key="2">
    <source>
        <dbReference type="Proteomes" id="UP001160148"/>
    </source>
</evidence>
<protein>
    <submittedName>
        <fullName evidence="1">Uncharacterized protein</fullName>
    </submittedName>
</protein>
<dbReference type="Proteomes" id="UP001160148">
    <property type="component" value="Unassembled WGS sequence"/>
</dbReference>
<name>A0AAV0Y5X9_9HEMI</name>
<gene>
    <name evidence="1" type="ORF">MEUPH1_LOCUS28404</name>
</gene>
<sequence>MDNKHIGNTTEASMEGLLNNCSQLNVFHATNNSYFTEKNFEDFVKFTNIENYSLYHDQSSDSEYSASIPSMYIDSKNVKQEDVKCELAFASYEKDVNVSESNLQEFTNTKLVEDKIVSMQTSFSSTKFPIMKLLKPKSRPHICLECCFKCNNVFRVLDSPSHIIRIRSIDKKKEFFKIEPSLCDDSCLCDLCWKDLEKTYKSIKSNNRKKETYSEKKSRLLERYAKKNVSKNRNQARRCSIHLCSRSYCQKMTVNEYENIKKLFLTVESCHLVFVQSTKQTKDFLKFPLRLCKIHRDMILVMSTCQICGDKLNPPFNTDDWSMYEIWNFVLIENHLPLILKPPMFICVTCKGYISKTNPGFPTTDLPCLQEYILKSNSIRLKLYGELQYDLLNICQGSTNLGSPIVFPITENKKNCVRLTKVKFSDPLITIINNYEIGCYKNDAKSITSTSILLNKAEPNLCTPKLEIKDEGLYKVEPEDEYSKTYYDNSLQNLCQVDNVEKVENELEVMIISSCQAVSEHNEIENNQSKLNSHAICSVAQNRSSIYYLKECNQNQSIYEINTIPKTVYLDDTNNSMNSFIVAVEPPDAILNSVAIKRKQSNVICDTISNKHVNKQRKNEKYSFNEKKFTDDNTTIFYKNKNIAHSSINLQSTLKMTYNYKNKYDYNSDISDSKMFSETNSEEIIPDCGKEKTDYIIGASYDDLSLDYHCELIKSKFETKPAYEIEMDKNDTKLITSTSLLLNKAEPNLCTPKLEIKDEGLYIVEPEEEYFKTYDN</sequence>
<evidence type="ECO:0000313" key="1">
    <source>
        <dbReference type="EMBL" id="CAI6374826.1"/>
    </source>
</evidence>
<proteinExistence type="predicted"/>
<dbReference type="EMBL" id="CARXXK010001250">
    <property type="protein sequence ID" value="CAI6374826.1"/>
    <property type="molecule type" value="Genomic_DNA"/>
</dbReference>
<organism evidence="1 2">
    <name type="scientific">Macrosiphum euphorbiae</name>
    <name type="common">potato aphid</name>
    <dbReference type="NCBI Taxonomy" id="13131"/>
    <lineage>
        <taxon>Eukaryota</taxon>
        <taxon>Metazoa</taxon>
        <taxon>Ecdysozoa</taxon>
        <taxon>Arthropoda</taxon>
        <taxon>Hexapoda</taxon>
        <taxon>Insecta</taxon>
        <taxon>Pterygota</taxon>
        <taxon>Neoptera</taxon>
        <taxon>Paraneoptera</taxon>
        <taxon>Hemiptera</taxon>
        <taxon>Sternorrhyncha</taxon>
        <taxon>Aphidomorpha</taxon>
        <taxon>Aphidoidea</taxon>
        <taxon>Aphididae</taxon>
        <taxon>Macrosiphini</taxon>
        <taxon>Macrosiphum</taxon>
    </lineage>
</organism>
<accession>A0AAV0Y5X9</accession>
<keyword evidence="2" id="KW-1185">Reference proteome</keyword>
<dbReference type="AlphaFoldDB" id="A0AAV0Y5X9"/>
<reference evidence="1 2" key="1">
    <citation type="submission" date="2023-01" db="EMBL/GenBank/DDBJ databases">
        <authorList>
            <person name="Whitehead M."/>
        </authorList>
    </citation>
    <scope>NUCLEOTIDE SEQUENCE [LARGE SCALE GENOMIC DNA]</scope>
</reference>